<feature type="region of interest" description="Disordered" evidence="1">
    <location>
        <begin position="76"/>
        <end position="109"/>
    </location>
</feature>
<evidence type="ECO:0000313" key="3">
    <source>
        <dbReference type="Proteomes" id="UP001595755"/>
    </source>
</evidence>
<feature type="compositionally biased region" description="Low complexity" evidence="1">
    <location>
        <begin position="171"/>
        <end position="195"/>
    </location>
</feature>
<accession>A0ABV8SH41</accession>
<organism evidence="2 3">
    <name type="scientific">Cohnella boryungensis</name>
    <dbReference type="NCBI Taxonomy" id="768479"/>
    <lineage>
        <taxon>Bacteria</taxon>
        <taxon>Bacillati</taxon>
        <taxon>Bacillota</taxon>
        <taxon>Bacilli</taxon>
        <taxon>Bacillales</taxon>
        <taxon>Paenibacillaceae</taxon>
        <taxon>Cohnella</taxon>
    </lineage>
</organism>
<feature type="compositionally biased region" description="Low complexity" evidence="1">
    <location>
        <begin position="213"/>
        <end position="252"/>
    </location>
</feature>
<keyword evidence="3" id="KW-1185">Reference proteome</keyword>
<feature type="compositionally biased region" description="Polar residues" evidence="1">
    <location>
        <begin position="1"/>
        <end position="12"/>
    </location>
</feature>
<evidence type="ECO:0000256" key="1">
    <source>
        <dbReference type="SAM" id="MobiDB-lite"/>
    </source>
</evidence>
<feature type="compositionally biased region" description="Gly residues" evidence="1">
    <location>
        <begin position="81"/>
        <end position="98"/>
    </location>
</feature>
<dbReference type="RefSeq" id="WP_204601714.1">
    <property type="nucleotide sequence ID" value="NZ_JBHSED010000058.1"/>
</dbReference>
<feature type="region of interest" description="Disordered" evidence="1">
    <location>
        <begin position="171"/>
        <end position="252"/>
    </location>
</feature>
<name>A0ABV8SH41_9BACL</name>
<evidence type="ECO:0000313" key="2">
    <source>
        <dbReference type="EMBL" id="MFC4306213.1"/>
    </source>
</evidence>
<comment type="caution">
    <text evidence="2">The sequence shown here is derived from an EMBL/GenBank/DDBJ whole genome shotgun (WGS) entry which is preliminary data.</text>
</comment>
<reference evidence="3" key="1">
    <citation type="journal article" date="2019" name="Int. J. Syst. Evol. Microbiol.">
        <title>The Global Catalogue of Microorganisms (GCM) 10K type strain sequencing project: providing services to taxonomists for standard genome sequencing and annotation.</title>
        <authorList>
            <consortium name="The Broad Institute Genomics Platform"/>
            <consortium name="The Broad Institute Genome Sequencing Center for Infectious Disease"/>
            <person name="Wu L."/>
            <person name="Ma J."/>
        </authorList>
    </citation>
    <scope>NUCLEOTIDE SEQUENCE [LARGE SCALE GENOMIC DNA]</scope>
    <source>
        <strain evidence="3">CGMCC 4.1641</strain>
    </source>
</reference>
<proteinExistence type="predicted"/>
<sequence>MFHSFQPQSGHQSAKPHPRTHTNVLHASHLVGRSIRVNRGGHDSVAGILVAIPGDYLVIHSDSVMVYVNGTHVKSITEGSRSGGHSGGKSGGSGGRTGGSRTHGVHKSHISAPSFQSLLSRLRHKHIQINRGGHEKLDGFLAEISSDNVLLIVDRELVRIPIFHIKNVGVSKKNNNKSSNQNKNQSGSKNQSGGKNKSESKNHSGGKNKSGCKNKSGSKSQSGGKNKSGGNKSGSKSRSGGQQNKSKGNGRR</sequence>
<feature type="region of interest" description="Disordered" evidence="1">
    <location>
        <begin position="1"/>
        <end position="21"/>
    </location>
</feature>
<evidence type="ECO:0008006" key="4">
    <source>
        <dbReference type="Google" id="ProtNLM"/>
    </source>
</evidence>
<gene>
    <name evidence="2" type="ORF">ACFO1S_22530</name>
</gene>
<dbReference type="EMBL" id="JBHSED010000058">
    <property type="protein sequence ID" value="MFC4306213.1"/>
    <property type="molecule type" value="Genomic_DNA"/>
</dbReference>
<dbReference type="Proteomes" id="UP001595755">
    <property type="component" value="Unassembled WGS sequence"/>
</dbReference>
<protein>
    <recommendedName>
        <fullName evidence="4">Spore coat protein B</fullName>
    </recommendedName>
</protein>